<keyword evidence="2" id="KW-0560">Oxidoreductase</keyword>
<dbReference type="RefSeq" id="WP_345027660.1">
    <property type="nucleotide sequence ID" value="NZ_BAABEY010000016.1"/>
</dbReference>
<dbReference type="InterPro" id="IPR014189">
    <property type="entry name" value="Quinone_OxRdtase_PIG3"/>
</dbReference>
<organism evidence="4 5">
    <name type="scientific">Ravibacter arvi</name>
    <dbReference type="NCBI Taxonomy" id="2051041"/>
    <lineage>
        <taxon>Bacteria</taxon>
        <taxon>Pseudomonadati</taxon>
        <taxon>Bacteroidota</taxon>
        <taxon>Cytophagia</taxon>
        <taxon>Cytophagales</taxon>
        <taxon>Spirosomataceae</taxon>
        <taxon>Ravibacter</taxon>
    </lineage>
</organism>
<keyword evidence="5" id="KW-1185">Reference proteome</keyword>
<gene>
    <name evidence="4" type="ORF">GCM10023091_14660</name>
</gene>
<dbReference type="CDD" id="cd05276">
    <property type="entry name" value="p53_inducible_oxidoreductase"/>
    <property type="match status" value="1"/>
</dbReference>
<evidence type="ECO:0000256" key="2">
    <source>
        <dbReference type="ARBA" id="ARBA00023002"/>
    </source>
</evidence>
<dbReference type="SMART" id="SM00829">
    <property type="entry name" value="PKS_ER"/>
    <property type="match status" value="1"/>
</dbReference>
<dbReference type="NCBIfam" id="TIGR02824">
    <property type="entry name" value="quinone_pig3"/>
    <property type="match status" value="1"/>
</dbReference>
<dbReference type="SUPFAM" id="SSF50129">
    <property type="entry name" value="GroES-like"/>
    <property type="match status" value="1"/>
</dbReference>
<dbReference type="EMBL" id="BAABEY010000016">
    <property type="protein sequence ID" value="GAA4436606.1"/>
    <property type="molecule type" value="Genomic_DNA"/>
</dbReference>
<keyword evidence="1" id="KW-0521">NADP</keyword>
<dbReference type="Gene3D" id="3.90.180.10">
    <property type="entry name" value="Medium-chain alcohol dehydrogenases, catalytic domain"/>
    <property type="match status" value="1"/>
</dbReference>
<name>A0ABP8LWI6_9BACT</name>
<sequence length="324" mass="34930">MIAVRQHGAGGAEQLFLGPAEEPSPGPEELLVRVMVTALNRADVLQREGKYPPPVGASSILGLELAGIIVKKGVQVTGWELGDRVFGLVPGGAYAEKAVIHQSMAIRMPDRMTFEECAAIPEVFLTAYQALRWLADLQKGEKVLLHAGASGVGTAAIQLAREMAAEVLVSASAGKHDKCLSLGAAAAFDYRDENFWDEVGKFSGGVDVIVDPIGGGYFAQNLKLLKPDGRLVMLAVMGGVNSEAVNVGQIVFKRLRILGTTLRSRTLTYQIELTKSFWQFAGERFISGALVPVIDRVFDWEEVAAAHRYLESNRNTGKVLLKIG</sequence>
<evidence type="ECO:0000313" key="4">
    <source>
        <dbReference type="EMBL" id="GAA4436606.1"/>
    </source>
</evidence>
<comment type="caution">
    <text evidence="4">The sequence shown here is derived from an EMBL/GenBank/DDBJ whole genome shotgun (WGS) entry which is preliminary data.</text>
</comment>
<evidence type="ECO:0000313" key="5">
    <source>
        <dbReference type="Proteomes" id="UP001501508"/>
    </source>
</evidence>
<dbReference type="InterPro" id="IPR020843">
    <property type="entry name" value="ER"/>
</dbReference>
<protein>
    <submittedName>
        <fullName evidence="4">NAD(P)H-quinone oxidoreductase</fullName>
    </submittedName>
</protein>
<proteinExistence type="predicted"/>
<dbReference type="InterPro" id="IPR036291">
    <property type="entry name" value="NAD(P)-bd_dom_sf"/>
</dbReference>
<dbReference type="PANTHER" id="PTHR48106">
    <property type="entry name" value="QUINONE OXIDOREDUCTASE PIG3-RELATED"/>
    <property type="match status" value="1"/>
</dbReference>
<dbReference type="Proteomes" id="UP001501508">
    <property type="component" value="Unassembled WGS sequence"/>
</dbReference>
<feature type="domain" description="Enoyl reductase (ER)" evidence="3">
    <location>
        <begin position="10"/>
        <end position="321"/>
    </location>
</feature>
<dbReference type="InterPro" id="IPR013154">
    <property type="entry name" value="ADH-like_N"/>
</dbReference>
<evidence type="ECO:0000256" key="1">
    <source>
        <dbReference type="ARBA" id="ARBA00022857"/>
    </source>
</evidence>
<evidence type="ECO:0000259" key="3">
    <source>
        <dbReference type="SMART" id="SM00829"/>
    </source>
</evidence>
<dbReference type="SUPFAM" id="SSF51735">
    <property type="entry name" value="NAD(P)-binding Rossmann-fold domains"/>
    <property type="match status" value="1"/>
</dbReference>
<dbReference type="Pfam" id="PF08240">
    <property type="entry name" value="ADH_N"/>
    <property type="match status" value="1"/>
</dbReference>
<dbReference type="InterPro" id="IPR011032">
    <property type="entry name" value="GroES-like_sf"/>
</dbReference>
<reference evidence="5" key="1">
    <citation type="journal article" date="2019" name="Int. J. Syst. Evol. Microbiol.">
        <title>The Global Catalogue of Microorganisms (GCM) 10K type strain sequencing project: providing services to taxonomists for standard genome sequencing and annotation.</title>
        <authorList>
            <consortium name="The Broad Institute Genomics Platform"/>
            <consortium name="The Broad Institute Genome Sequencing Center for Infectious Disease"/>
            <person name="Wu L."/>
            <person name="Ma J."/>
        </authorList>
    </citation>
    <scope>NUCLEOTIDE SEQUENCE [LARGE SCALE GENOMIC DNA]</scope>
    <source>
        <strain evidence="5">JCM 31920</strain>
    </source>
</reference>
<dbReference type="PANTHER" id="PTHR48106:SF18">
    <property type="entry name" value="QUINONE OXIDOREDUCTASE PIG3"/>
    <property type="match status" value="1"/>
</dbReference>
<accession>A0ABP8LWI6</accession>
<dbReference type="Gene3D" id="3.40.50.720">
    <property type="entry name" value="NAD(P)-binding Rossmann-like Domain"/>
    <property type="match status" value="1"/>
</dbReference>
<dbReference type="Pfam" id="PF13602">
    <property type="entry name" value="ADH_zinc_N_2"/>
    <property type="match status" value="1"/>
</dbReference>